<feature type="region of interest" description="Disordered" evidence="1">
    <location>
        <begin position="330"/>
        <end position="357"/>
    </location>
</feature>
<keyword evidence="2" id="KW-0472">Membrane</keyword>
<feature type="compositionally biased region" description="Polar residues" evidence="1">
    <location>
        <begin position="336"/>
        <end position="357"/>
    </location>
</feature>
<name>A0A6A6GM80_9PEZI</name>
<keyword evidence="2" id="KW-1133">Transmembrane helix</keyword>
<feature type="transmembrane region" description="Helical" evidence="2">
    <location>
        <begin position="605"/>
        <end position="628"/>
    </location>
</feature>
<feature type="transmembrane region" description="Helical" evidence="2">
    <location>
        <begin position="100"/>
        <end position="117"/>
    </location>
</feature>
<feature type="transmembrane region" description="Helical" evidence="2">
    <location>
        <begin position="156"/>
        <end position="174"/>
    </location>
</feature>
<sequence>MGDPDGPNSALIADTERAATPTTPKSLDERDISCRFKGWPRGPGMLGRRSIEDVFTRFFDSMGLIGPVLFLVLAFSAYSLDNVLVEGNQFGATAEQASSMGPTIFPILFAALAGRFLKTLVRYLAERGHRLGPLEMMHSSKTVFSTIESQFCLRRFSVLGCALFVLWSMSPLGGQASLRVLQREHRTLYEMKTIKYPHTGRGGEITILGNGALLNGTADASLITINNVFSSALLEPLSIKHSAKDSRGNAKIPCLDAFGLSPLNTSWTDVTGSLEMDYYATLLGIPISNASGGANTTTEVTITYGYTDFICKDRPFPINDDYVAGSPWTDHEFAPSSKQTPAVPSQGSDSSPTTDSTVRISEDVLPRLSDHSTQTYNGSNLILTTQGGVRRKVTAGSLGIGYRGTTNVSWTQGDAFALNMTLYYSGGDTGGFCSDRWIARTCDMIQVDMEARLTCEDNLCHASAIRALPPNNTRRPDSTPFAKDSNLAANFALYFPSSTGDGAEGMINPLRLFLRGSDMPFAQSVDIGCSGLPDDRFSRRLRLAVNTYVQLSADPTLSVVKGVPVDDRQDSWSWATKSEAIKLPGSFLKAEARTRSLHGLYRVNWAWLIVLVLTSTVLLACSISTLVLGSYIKAPDILGHISSQTYDNLHVTIPAGGSFLDGMDRSRLLWDAEVKVGDIDPIAKVGHIAFATPSDERYVEQVKKKRQYF</sequence>
<feature type="transmembrane region" description="Helical" evidence="2">
    <location>
        <begin position="58"/>
        <end position="80"/>
    </location>
</feature>
<evidence type="ECO:0000256" key="1">
    <source>
        <dbReference type="SAM" id="MobiDB-lite"/>
    </source>
</evidence>
<dbReference type="Proteomes" id="UP000799538">
    <property type="component" value="Unassembled WGS sequence"/>
</dbReference>
<dbReference type="OrthoDB" id="3692311at2759"/>
<feature type="region of interest" description="Disordered" evidence="1">
    <location>
        <begin position="1"/>
        <end position="26"/>
    </location>
</feature>
<organism evidence="3 4">
    <name type="scientific">Elsinoe ampelina</name>
    <dbReference type="NCBI Taxonomy" id="302913"/>
    <lineage>
        <taxon>Eukaryota</taxon>
        <taxon>Fungi</taxon>
        <taxon>Dikarya</taxon>
        <taxon>Ascomycota</taxon>
        <taxon>Pezizomycotina</taxon>
        <taxon>Dothideomycetes</taxon>
        <taxon>Dothideomycetidae</taxon>
        <taxon>Myriangiales</taxon>
        <taxon>Elsinoaceae</taxon>
        <taxon>Elsinoe</taxon>
    </lineage>
</organism>
<reference evidence="4" key="1">
    <citation type="journal article" date="2020" name="Stud. Mycol.">
        <title>101 Dothideomycetes genomes: A test case for predicting lifestyles and emergence of pathogens.</title>
        <authorList>
            <person name="Haridas S."/>
            <person name="Albert R."/>
            <person name="Binder M."/>
            <person name="Bloem J."/>
            <person name="LaButti K."/>
            <person name="Salamov A."/>
            <person name="Andreopoulos B."/>
            <person name="Baker S."/>
            <person name="Barry K."/>
            <person name="Bills G."/>
            <person name="Bluhm B."/>
            <person name="Cannon C."/>
            <person name="Castanera R."/>
            <person name="Culley D."/>
            <person name="Daum C."/>
            <person name="Ezra D."/>
            <person name="Gonzalez J."/>
            <person name="Henrissat B."/>
            <person name="Kuo A."/>
            <person name="Liang C."/>
            <person name="Lipzen A."/>
            <person name="Lutzoni F."/>
            <person name="Magnuson J."/>
            <person name="Mondo S."/>
            <person name="Nolan M."/>
            <person name="Ohm R."/>
            <person name="Pangilinan J."/>
            <person name="Park H.-J."/>
            <person name="Ramirez L."/>
            <person name="Alfaro M."/>
            <person name="Sun H."/>
            <person name="Tritt A."/>
            <person name="Yoshinaga Y."/>
            <person name="Zwiers L.-H."/>
            <person name="Turgeon B."/>
            <person name="Goodwin S."/>
            <person name="Spatafora J."/>
            <person name="Crous P."/>
            <person name="Grigoriev I."/>
        </authorList>
    </citation>
    <scope>NUCLEOTIDE SEQUENCE [LARGE SCALE GENOMIC DNA]</scope>
    <source>
        <strain evidence="4">CECT 20119</strain>
    </source>
</reference>
<keyword evidence="4" id="KW-1185">Reference proteome</keyword>
<evidence type="ECO:0000313" key="3">
    <source>
        <dbReference type="EMBL" id="KAF2226777.1"/>
    </source>
</evidence>
<evidence type="ECO:0000313" key="4">
    <source>
        <dbReference type="Proteomes" id="UP000799538"/>
    </source>
</evidence>
<dbReference type="AlphaFoldDB" id="A0A6A6GM80"/>
<gene>
    <name evidence="3" type="ORF">BDZ85DRAFT_316249</name>
</gene>
<keyword evidence="2" id="KW-0812">Transmembrane</keyword>
<evidence type="ECO:0000256" key="2">
    <source>
        <dbReference type="SAM" id="Phobius"/>
    </source>
</evidence>
<proteinExistence type="predicted"/>
<accession>A0A6A6GM80</accession>
<protein>
    <submittedName>
        <fullName evidence="3">Uncharacterized protein</fullName>
    </submittedName>
</protein>
<dbReference type="EMBL" id="ML992502">
    <property type="protein sequence ID" value="KAF2226777.1"/>
    <property type="molecule type" value="Genomic_DNA"/>
</dbReference>